<dbReference type="Pfam" id="PF00249">
    <property type="entry name" value="Myb_DNA-binding"/>
    <property type="match status" value="1"/>
</dbReference>
<reference evidence="7" key="3">
    <citation type="submission" date="2018-08" db="UniProtKB">
        <authorList>
            <consortium name="EnsemblPlants"/>
        </authorList>
    </citation>
    <scope>IDENTIFICATION</scope>
    <source>
        <strain evidence="7">Yugu1</strain>
    </source>
</reference>
<dbReference type="FunCoup" id="K4AKN9">
    <property type="interactions" value="181"/>
</dbReference>
<proteinExistence type="predicted"/>
<evidence type="ECO:0000256" key="3">
    <source>
        <dbReference type="ARBA" id="ARBA00023242"/>
    </source>
</evidence>
<sequence length="271" mass="29702">MHHDGYAAATAAPPLTLAASPAPAPEQEPKWTRRDDKFLELLLFTRNTVSLHIASGIIGKTPVQIHQRCTFMFAELSHVLESLEVLTPPVWDMEIAAMAAAVEEEVVPEAVVPAAPPVAARKNSAERAVGAGGDKRNKKAAEKWTEYEHRLFLAGLPFYRGNWNAMSREFLTSKTASQIASHYQKYRNREKQREHDNCKRASIHDITEPGIAAAFAVSGGEAAAWKGELPRSEASARGQENEPWEPIESGEDGLSPVEEFPGEDDPGTLLT</sequence>
<dbReference type="PANTHER" id="PTHR44042:SF62">
    <property type="entry name" value="OS02G0511200 PROTEIN"/>
    <property type="match status" value="1"/>
</dbReference>
<keyword evidence="2" id="KW-0804">Transcription</keyword>
<dbReference type="EMBL" id="AGNK02005895">
    <property type="status" value="NOT_ANNOTATED_CDS"/>
    <property type="molecule type" value="Genomic_DNA"/>
</dbReference>
<dbReference type="GO" id="GO:0003677">
    <property type="term" value="F:DNA binding"/>
    <property type="evidence" value="ECO:0007669"/>
    <property type="project" value="InterPro"/>
</dbReference>
<protein>
    <recommendedName>
        <fullName evidence="5">SANT domain-containing protein</fullName>
    </recommendedName>
</protein>
<dbReference type="Gene3D" id="1.10.10.60">
    <property type="entry name" value="Homeodomain-like"/>
    <property type="match status" value="1"/>
</dbReference>
<keyword evidence="3" id="KW-0539">Nucleus</keyword>
<accession>K4AKN9</accession>
<dbReference type="KEGG" id="sita:101771892"/>
<name>K4AKN9_SETIT</name>
<keyword evidence="8" id="KW-1185">Reference proteome</keyword>
<dbReference type="Gramene" id="KQK90129">
    <property type="protein sequence ID" value="KQK90129"/>
    <property type="gene ID" value="SETIT_039462mg"/>
</dbReference>
<dbReference type="EMBL" id="CM003536">
    <property type="protein sequence ID" value="RCV44012.1"/>
    <property type="molecule type" value="Genomic_DNA"/>
</dbReference>
<feature type="domain" description="SANT" evidence="5">
    <location>
        <begin position="139"/>
        <end position="191"/>
    </location>
</feature>
<evidence type="ECO:0000256" key="2">
    <source>
        <dbReference type="ARBA" id="ARBA00023163"/>
    </source>
</evidence>
<organism evidence="7 8">
    <name type="scientific">Setaria italica</name>
    <name type="common">Foxtail millet</name>
    <name type="synonym">Panicum italicum</name>
    <dbReference type="NCBI Taxonomy" id="4555"/>
    <lineage>
        <taxon>Eukaryota</taxon>
        <taxon>Viridiplantae</taxon>
        <taxon>Streptophyta</taxon>
        <taxon>Embryophyta</taxon>
        <taxon>Tracheophyta</taxon>
        <taxon>Spermatophyta</taxon>
        <taxon>Magnoliopsida</taxon>
        <taxon>Liliopsida</taxon>
        <taxon>Poales</taxon>
        <taxon>Poaceae</taxon>
        <taxon>PACMAD clade</taxon>
        <taxon>Panicoideae</taxon>
        <taxon>Panicodae</taxon>
        <taxon>Paniceae</taxon>
        <taxon>Cenchrinae</taxon>
        <taxon>Setaria</taxon>
    </lineage>
</organism>
<dbReference type="AlphaFoldDB" id="K4AKN9"/>
<evidence type="ECO:0000256" key="4">
    <source>
        <dbReference type="SAM" id="MobiDB-lite"/>
    </source>
</evidence>
<dbReference type="Proteomes" id="UP000004995">
    <property type="component" value="Unassembled WGS sequence"/>
</dbReference>
<dbReference type="HOGENOM" id="CLU_1028204_0_0_1"/>
<dbReference type="OMA" id="EASAWRQ"/>
<evidence type="ECO:0000313" key="7">
    <source>
        <dbReference type="EnsemblPlants" id="KQK90129"/>
    </source>
</evidence>
<keyword evidence="1" id="KW-0805">Transcription regulation</keyword>
<dbReference type="InterPro" id="IPR009057">
    <property type="entry name" value="Homeodomain-like_sf"/>
</dbReference>
<evidence type="ECO:0000259" key="5">
    <source>
        <dbReference type="PROSITE" id="PS51293"/>
    </source>
</evidence>
<reference evidence="6 8" key="1">
    <citation type="journal article" date="2012" name="Nat. Biotechnol.">
        <title>Reference genome sequence of the model plant Setaria.</title>
        <authorList>
            <person name="Bennetzen J.L."/>
            <person name="Schmutz J."/>
            <person name="Wang H."/>
            <person name="Percifield R."/>
            <person name="Hawkins J."/>
            <person name="Pontaroli A.C."/>
            <person name="Estep M."/>
            <person name="Feng L."/>
            <person name="Vaughn J.N."/>
            <person name="Grimwood J."/>
            <person name="Jenkins J."/>
            <person name="Barry K."/>
            <person name="Lindquist E."/>
            <person name="Hellsten U."/>
            <person name="Deshpande S."/>
            <person name="Wang X."/>
            <person name="Wu X."/>
            <person name="Mitros T."/>
            <person name="Triplett J."/>
            <person name="Yang X."/>
            <person name="Ye C.Y."/>
            <person name="Mauro-Herrera M."/>
            <person name="Wang L."/>
            <person name="Li P."/>
            <person name="Sharma M."/>
            <person name="Sharma R."/>
            <person name="Ronald P.C."/>
            <person name="Panaud O."/>
            <person name="Kellogg E.A."/>
            <person name="Brutnell T.P."/>
            <person name="Doust A.N."/>
            <person name="Tuskan G.A."/>
            <person name="Rokhsar D."/>
            <person name="Devos K.M."/>
        </authorList>
    </citation>
    <scope>NUCLEOTIDE SEQUENCE [LARGE SCALE GENOMIC DNA]</scope>
    <source>
        <strain evidence="8">cv. Yugu1</strain>
        <strain evidence="6">Yugu1</strain>
    </source>
</reference>
<evidence type="ECO:0000313" key="8">
    <source>
        <dbReference type="Proteomes" id="UP000004995"/>
    </source>
</evidence>
<dbReference type="InterPro" id="IPR001005">
    <property type="entry name" value="SANT/Myb"/>
</dbReference>
<dbReference type="PROSITE" id="PS51293">
    <property type="entry name" value="SANT"/>
    <property type="match status" value="1"/>
</dbReference>
<dbReference type="OrthoDB" id="118550at2759"/>
<feature type="compositionally biased region" description="Acidic residues" evidence="4">
    <location>
        <begin position="260"/>
        <end position="271"/>
    </location>
</feature>
<dbReference type="InterPro" id="IPR017884">
    <property type="entry name" value="SANT_dom"/>
</dbReference>
<dbReference type="GeneID" id="101771892"/>
<dbReference type="RefSeq" id="XP_004986850.1">
    <property type="nucleotide sequence ID" value="XM_004986793.1"/>
</dbReference>
<dbReference type="SMART" id="SM00717">
    <property type="entry name" value="SANT"/>
    <property type="match status" value="2"/>
</dbReference>
<dbReference type="eggNOG" id="KOG0724">
    <property type="taxonomic scope" value="Eukaryota"/>
</dbReference>
<dbReference type="EnsemblPlants" id="KQK90129">
    <property type="protein sequence ID" value="KQK90129"/>
    <property type="gene ID" value="SETIT_039462mg"/>
</dbReference>
<dbReference type="PANTHER" id="PTHR44042">
    <property type="entry name" value="DUPLICATED HOMEODOMAIN-LIKE SUPERFAMILY PROTEIN-RELATED"/>
    <property type="match status" value="1"/>
</dbReference>
<feature type="compositionally biased region" description="Acidic residues" evidence="4">
    <location>
        <begin position="242"/>
        <end position="251"/>
    </location>
</feature>
<evidence type="ECO:0000313" key="6">
    <source>
        <dbReference type="EMBL" id="RCV44012.1"/>
    </source>
</evidence>
<dbReference type="SUPFAM" id="SSF46689">
    <property type="entry name" value="Homeodomain-like"/>
    <property type="match status" value="1"/>
</dbReference>
<evidence type="ECO:0000256" key="1">
    <source>
        <dbReference type="ARBA" id="ARBA00023015"/>
    </source>
</evidence>
<reference evidence="6" key="2">
    <citation type="submission" date="2015-07" db="EMBL/GenBank/DDBJ databases">
        <authorList>
            <person name="Noorani M."/>
        </authorList>
    </citation>
    <scope>NUCLEOTIDE SEQUENCE</scope>
    <source>
        <strain evidence="6">Yugu1</strain>
    </source>
</reference>
<feature type="region of interest" description="Disordered" evidence="4">
    <location>
        <begin position="226"/>
        <end position="271"/>
    </location>
</feature>
<dbReference type="NCBIfam" id="TIGR01557">
    <property type="entry name" value="myb_SHAQKYF"/>
    <property type="match status" value="1"/>
</dbReference>
<gene>
    <name evidence="7" type="primary">LOC101771892</name>
    <name evidence="6" type="ORF">SETIT_9G340000v2</name>
</gene>
<dbReference type="InterPro" id="IPR006447">
    <property type="entry name" value="Myb_dom_plants"/>
</dbReference>